<proteinExistence type="predicted"/>
<dbReference type="EMBL" id="RJJQ01000007">
    <property type="protein sequence ID" value="RNI22948.1"/>
    <property type="molecule type" value="Genomic_DNA"/>
</dbReference>
<keyword evidence="3 7" id="KW-0812">Transmembrane</keyword>
<dbReference type="AlphaFoldDB" id="A0A3M9MEB0"/>
<feature type="transmembrane region" description="Helical" evidence="7">
    <location>
        <begin position="239"/>
        <end position="262"/>
    </location>
</feature>
<feature type="transmembrane region" description="Helical" evidence="7">
    <location>
        <begin position="365"/>
        <end position="381"/>
    </location>
</feature>
<dbReference type="Gene3D" id="1.20.1740.10">
    <property type="entry name" value="Amino acid/polyamine transporter I"/>
    <property type="match status" value="1"/>
</dbReference>
<feature type="transmembrane region" description="Helical" evidence="7">
    <location>
        <begin position="138"/>
        <end position="158"/>
    </location>
</feature>
<evidence type="ECO:0000256" key="7">
    <source>
        <dbReference type="SAM" id="Phobius"/>
    </source>
</evidence>
<accession>A0A3M9MEB0</accession>
<evidence type="ECO:0000256" key="4">
    <source>
        <dbReference type="ARBA" id="ARBA00022989"/>
    </source>
</evidence>
<feature type="transmembrane region" description="Helical" evidence="7">
    <location>
        <begin position="12"/>
        <end position="36"/>
    </location>
</feature>
<dbReference type="OrthoDB" id="9762947at2"/>
<evidence type="ECO:0000313" key="9">
    <source>
        <dbReference type="Proteomes" id="UP000271678"/>
    </source>
</evidence>
<evidence type="ECO:0000256" key="6">
    <source>
        <dbReference type="SAM" id="MobiDB-lite"/>
    </source>
</evidence>
<feature type="transmembrane region" description="Helical" evidence="7">
    <location>
        <begin position="170"/>
        <end position="190"/>
    </location>
</feature>
<evidence type="ECO:0000256" key="1">
    <source>
        <dbReference type="ARBA" id="ARBA00004651"/>
    </source>
</evidence>
<keyword evidence="2" id="KW-1003">Cell membrane</keyword>
<comment type="subcellular location">
    <subcellularLocation>
        <location evidence="1">Cell membrane</location>
        <topology evidence="1">Multi-pass membrane protein</topology>
    </subcellularLocation>
</comment>
<feature type="transmembrane region" description="Helical" evidence="7">
    <location>
        <begin position="338"/>
        <end position="359"/>
    </location>
</feature>
<feature type="transmembrane region" description="Helical" evidence="7">
    <location>
        <begin position="282"/>
        <end position="304"/>
    </location>
</feature>
<feature type="transmembrane region" description="Helical" evidence="7">
    <location>
        <begin position="202"/>
        <end position="219"/>
    </location>
</feature>
<keyword evidence="4 7" id="KW-1133">Transmembrane helix</keyword>
<organism evidence="8 9">
    <name type="scientific">Flexivirga caeni</name>
    <dbReference type="NCBI Taxonomy" id="2294115"/>
    <lineage>
        <taxon>Bacteria</taxon>
        <taxon>Bacillati</taxon>
        <taxon>Actinomycetota</taxon>
        <taxon>Actinomycetes</taxon>
        <taxon>Micrococcales</taxon>
        <taxon>Dermacoccaceae</taxon>
        <taxon>Flexivirga</taxon>
    </lineage>
</organism>
<feature type="transmembrane region" description="Helical" evidence="7">
    <location>
        <begin position="94"/>
        <end position="118"/>
    </location>
</feature>
<evidence type="ECO:0000256" key="3">
    <source>
        <dbReference type="ARBA" id="ARBA00022692"/>
    </source>
</evidence>
<protein>
    <submittedName>
        <fullName evidence="8">APC family permease</fullName>
    </submittedName>
</protein>
<dbReference type="RefSeq" id="WP_123271147.1">
    <property type="nucleotide sequence ID" value="NZ_RJJQ01000007.1"/>
</dbReference>
<keyword evidence="5 7" id="KW-0472">Membrane</keyword>
<dbReference type="GO" id="GO:0022857">
    <property type="term" value="F:transmembrane transporter activity"/>
    <property type="evidence" value="ECO:0007669"/>
    <property type="project" value="InterPro"/>
</dbReference>
<evidence type="ECO:0000256" key="5">
    <source>
        <dbReference type="ARBA" id="ARBA00023136"/>
    </source>
</evidence>
<gene>
    <name evidence="8" type="ORF">EFY87_09095</name>
</gene>
<dbReference type="InterPro" id="IPR050367">
    <property type="entry name" value="APC_superfamily"/>
</dbReference>
<dbReference type="GO" id="GO:0005886">
    <property type="term" value="C:plasma membrane"/>
    <property type="evidence" value="ECO:0007669"/>
    <property type="project" value="UniProtKB-SubCell"/>
</dbReference>
<dbReference type="PANTHER" id="PTHR42770:SF11">
    <property type="entry name" value="INNER MEMBRANE TRANSPORT PROTEIN YBAT"/>
    <property type="match status" value="1"/>
</dbReference>
<dbReference type="PANTHER" id="PTHR42770">
    <property type="entry name" value="AMINO ACID TRANSPORTER-RELATED"/>
    <property type="match status" value="1"/>
</dbReference>
<feature type="region of interest" description="Disordered" evidence="6">
    <location>
        <begin position="480"/>
        <end position="506"/>
    </location>
</feature>
<evidence type="ECO:0000256" key="2">
    <source>
        <dbReference type="ARBA" id="ARBA00022475"/>
    </source>
</evidence>
<feature type="transmembrane region" description="Helical" evidence="7">
    <location>
        <begin position="401"/>
        <end position="422"/>
    </location>
</feature>
<feature type="transmembrane region" description="Helical" evidence="7">
    <location>
        <begin position="42"/>
        <end position="63"/>
    </location>
</feature>
<feature type="transmembrane region" description="Helical" evidence="7">
    <location>
        <begin position="428"/>
        <end position="447"/>
    </location>
</feature>
<dbReference type="Proteomes" id="UP000271678">
    <property type="component" value="Unassembled WGS sequence"/>
</dbReference>
<dbReference type="InterPro" id="IPR002293">
    <property type="entry name" value="AA/rel_permease1"/>
</dbReference>
<dbReference type="Pfam" id="PF13520">
    <property type="entry name" value="AA_permease_2"/>
    <property type="match status" value="1"/>
</dbReference>
<sequence length="506" mass="54379">MAESEQQLSRVLSWKSGAFLGLSTVLGIFVTIGFMVGLVGAWAVIFIWAVCMVMAAAQAFLYAEMATMFPSTVGGSAAYAHEAFRKYTVFVGPVVMWGYWLGWSLIQAVSAYVFGSLIQAQWFPSQTWGVDILGTHVGLPHILGGLALISVYVLNAYGIKPAARLTSAGVTVFVVVAAVMVGLPFVSGTWSAHELTWRLHSWQLGVVLVYLAAWTCFAAEGPSLFAPEYKKPGSDTPKAIKICAVVMVAMFTLVPLATSGAIGEKAIGDNPSGYAVTVMQKYWHGSSSLIIAILAMALWVTILATSAQSARALLGLARSDATIKQFAKVNRHKMPGRALAMDILVNLLILFLVGNTVAIVGASNFGYIISCSLISFGYVLLRRDRPNWPRPYKLPRTGIAIALLMGTIDLFLAIFGVTHPALANYGGAKESIIAVVLLFVSVPLFLYRRVWQDRGTPFQWREDTPVLPDEATAALLHAPGSDGSASNNYNPADISPTLPDAATDHN</sequence>
<comment type="caution">
    <text evidence="8">The sequence shown here is derived from an EMBL/GenBank/DDBJ whole genome shotgun (WGS) entry which is preliminary data.</text>
</comment>
<dbReference type="PIRSF" id="PIRSF006060">
    <property type="entry name" value="AA_transporter"/>
    <property type="match status" value="1"/>
</dbReference>
<reference evidence="8 9" key="1">
    <citation type="submission" date="2018-11" db="EMBL/GenBank/DDBJ databases">
        <title>Draft genome of Simplicispira Flexivirga sp. BO-16.</title>
        <authorList>
            <person name="Im W.T."/>
        </authorList>
    </citation>
    <scope>NUCLEOTIDE SEQUENCE [LARGE SCALE GENOMIC DNA]</scope>
    <source>
        <strain evidence="8 9">BO-16</strain>
    </source>
</reference>
<evidence type="ECO:0000313" key="8">
    <source>
        <dbReference type="EMBL" id="RNI22948.1"/>
    </source>
</evidence>
<name>A0A3M9MEB0_9MICO</name>
<keyword evidence="9" id="KW-1185">Reference proteome</keyword>